<comment type="similarity">
    <text evidence="7">Belongs to the queuine tRNA-ribosyltransferase family.</text>
</comment>
<dbReference type="GO" id="GO:0005829">
    <property type="term" value="C:cytosol"/>
    <property type="evidence" value="ECO:0007669"/>
    <property type="project" value="TreeGrafter"/>
</dbReference>
<dbReference type="RefSeq" id="WP_147584605.1">
    <property type="nucleotide sequence ID" value="NZ_CP042831.1"/>
</dbReference>
<evidence type="ECO:0000259" key="8">
    <source>
        <dbReference type="Pfam" id="PF01702"/>
    </source>
</evidence>
<dbReference type="Gene3D" id="3.20.20.105">
    <property type="entry name" value="Queuine tRNA-ribosyltransferase-like"/>
    <property type="match status" value="1"/>
</dbReference>
<keyword evidence="2 7" id="KW-0328">Glycosyltransferase</keyword>
<comment type="subunit">
    <text evidence="7">Homodimer. Within each dimer, one monomer is responsible for RNA recognition and catalysis, while the other monomer binds to the replacement base PreQ1.</text>
</comment>
<sequence length="376" mass="42740">MKFDLITKDPQTKARAGLITTDHGPIETPIFMPVGTVATVKGVHQRELKNDINPDIILGNTYHLYLRPQTPIIEKAGGLHKFMNWDRNILTDSGGYQVYSLSGNRKIKEEGVKFKSHIDGSYHFFSPESVMEIQRTIGADIIMAFDECTPYPCDYRYAKRSMHMTHRWLDRCIAHLEKVPVKYGYDQAFFPIVQGSTYTDLRAQSAEYIANAGAVGNAIGGLSVGEPAEEMYAMSEVVCNILPEDKPRYLMGVGTPINILENIALGIDMFDCVMPTRNARNGMLFTANGTINIKNKKWEDDFSPIDEMGITFVDTEYTKAYLRHLFAANEFLGKQIATIHNLGFYMWLVREARKHILAGDFREWKDKMVKQMSQRL</sequence>
<feature type="binding site" evidence="7">
    <location>
        <begin position="92"/>
        <end position="96"/>
    </location>
    <ligand>
        <name>substrate</name>
    </ligand>
</feature>
<dbReference type="Proteomes" id="UP000321222">
    <property type="component" value="Chromosome"/>
</dbReference>
<keyword evidence="10" id="KW-1185">Reference proteome</keyword>
<feature type="region of interest" description="RNA binding" evidence="7">
    <location>
        <begin position="252"/>
        <end position="258"/>
    </location>
</feature>
<accession>A0A5B9FYP8</accession>
<dbReference type="FunFam" id="3.20.20.105:FF:000001">
    <property type="entry name" value="Queuine tRNA-ribosyltransferase"/>
    <property type="match status" value="1"/>
</dbReference>
<keyword evidence="5 7" id="KW-0671">Queuosine biosynthesis</keyword>
<organism evidence="9 10">
    <name type="scientific">Flavobacterium alkalisoli</name>
    <dbReference type="NCBI Taxonomy" id="2602769"/>
    <lineage>
        <taxon>Bacteria</taxon>
        <taxon>Pseudomonadati</taxon>
        <taxon>Bacteroidota</taxon>
        <taxon>Flavobacteriia</taxon>
        <taxon>Flavobacteriales</taxon>
        <taxon>Flavobacteriaceae</taxon>
        <taxon>Flavobacterium</taxon>
    </lineage>
</organism>
<feature type="binding site" evidence="7">
    <location>
        <position position="221"/>
    </location>
    <ligand>
        <name>substrate</name>
    </ligand>
</feature>
<dbReference type="EMBL" id="CP042831">
    <property type="protein sequence ID" value="QEE51156.1"/>
    <property type="molecule type" value="Genomic_DNA"/>
</dbReference>
<dbReference type="GO" id="GO:0008616">
    <property type="term" value="P:tRNA queuosine(34) biosynthetic process"/>
    <property type="evidence" value="ECO:0007669"/>
    <property type="project" value="UniProtKB-UniRule"/>
</dbReference>
<feature type="active site" description="Proton acceptor" evidence="7">
    <location>
        <position position="92"/>
    </location>
</feature>
<dbReference type="InterPro" id="IPR004803">
    <property type="entry name" value="TGT"/>
</dbReference>
<feature type="binding site" evidence="7">
    <location>
        <position position="194"/>
    </location>
    <ligand>
        <name>substrate</name>
    </ligand>
</feature>
<dbReference type="AlphaFoldDB" id="A0A5B9FYP8"/>
<keyword evidence="3 7" id="KW-0808">Transferase</keyword>
<reference evidence="9 10" key="1">
    <citation type="submission" date="2019-08" db="EMBL/GenBank/DDBJ databases">
        <title>Flavobacterium alkalisoli sp. nov., isolated from rhizosphere soil of Suaeda salsa.</title>
        <authorList>
            <person name="Sun J.-Q."/>
            <person name="Xu L."/>
        </authorList>
    </citation>
    <scope>NUCLEOTIDE SEQUENCE [LARGE SCALE GENOMIC DNA]</scope>
    <source>
        <strain evidence="9 10">XS-5</strain>
    </source>
</reference>
<evidence type="ECO:0000256" key="2">
    <source>
        <dbReference type="ARBA" id="ARBA00022676"/>
    </source>
</evidence>
<dbReference type="SUPFAM" id="SSF51713">
    <property type="entry name" value="tRNA-guanine transglycosylase"/>
    <property type="match status" value="1"/>
</dbReference>
<proteinExistence type="inferred from homology"/>
<comment type="caution">
    <text evidence="7">Lacks conserved residue(s) required for the propagation of feature annotation.</text>
</comment>
<dbReference type="InterPro" id="IPR036511">
    <property type="entry name" value="TGT-like_sf"/>
</dbReference>
<gene>
    <name evidence="7 9" type="primary">tgt</name>
    <name evidence="9" type="ORF">FUA48_16740</name>
</gene>
<evidence type="ECO:0000256" key="5">
    <source>
        <dbReference type="ARBA" id="ARBA00022785"/>
    </source>
</evidence>
<dbReference type="KEGG" id="fak:FUA48_16740"/>
<dbReference type="PANTHER" id="PTHR46499:SF1">
    <property type="entry name" value="QUEUINE TRNA-RIBOSYLTRANSFERASE"/>
    <property type="match status" value="1"/>
</dbReference>
<feature type="binding site" evidence="7">
    <location>
        <position position="146"/>
    </location>
    <ligand>
        <name>substrate</name>
    </ligand>
</feature>
<dbReference type="UniPathway" id="UPA00392"/>
<name>A0A5B9FYP8_9FLAO</name>
<comment type="pathway">
    <text evidence="1 7">tRNA modification; tRNA-queuosine biosynthesis.</text>
</comment>
<evidence type="ECO:0000256" key="6">
    <source>
        <dbReference type="ARBA" id="ARBA00050112"/>
    </source>
</evidence>
<dbReference type="GO" id="GO:0008479">
    <property type="term" value="F:tRNA-guanosine(34) queuine transglycosylase activity"/>
    <property type="evidence" value="ECO:0007669"/>
    <property type="project" value="UniProtKB-UniRule"/>
</dbReference>
<comment type="function">
    <text evidence="7">Catalyzes the base-exchange of a guanine (G) residue with the queuine precursor 7-aminomethyl-7-deazaguanine (PreQ1) at position 34 (anticodon wobble position) in tRNAs with GU(N) anticodons (tRNA-Asp, -Asn, -His and -Tyr). Catalysis occurs through a double-displacement mechanism. The nucleophile active site attacks the C1' of nucleotide 34 to detach the guanine base from the RNA, forming a covalent enzyme-RNA intermediate. The proton acceptor active site deprotonates the incoming PreQ1, allowing a nucleophilic attack on the C1' of the ribose to form the product. After dissociation, two additional enzymatic reactions on the tRNA convert PreQ1 to queuine (Q), resulting in the hypermodified nucleoside queuosine (7-(((4,5-cis-dihydroxy-2-cyclopenten-1-yl)amino)methyl)-7-deazaguanosine).</text>
</comment>
<feature type="active site" description="Nucleophile" evidence="7">
    <location>
        <position position="271"/>
    </location>
</feature>
<evidence type="ECO:0000313" key="10">
    <source>
        <dbReference type="Proteomes" id="UP000321222"/>
    </source>
</evidence>
<evidence type="ECO:0000256" key="4">
    <source>
        <dbReference type="ARBA" id="ARBA00022694"/>
    </source>
</evidence>
<evidence type="ECO:0000256" key="3">
    <source>
        <dbReference type="ARBA" id="ARBA00022679"/>
    </source>
</evidence>
<dbReference type="NCBIfam" id="TIGR00449">
    <property type="entry name" value="tgt_general"/>
    <property type="match status" value="1"/>
</dbReference>
<dbReference type="InterPro" id="IPR050076">
    <property type="entry name" value="ArchSynthase1/Queuine_TRR"/>
</dbReference>
<dbReference type="HAMAP" id="MF_00168">
    <property type="entry name" value="Q_tRNA_Tgt"/>
    <property type="match status" value="1"/>
</dbReference>
<comment type="catalytic activity">
    <reaction evidence="6 7">
        <text>7-aminomethyl-7-carbaguanine + guanosine(34) in tRNA = 7-aminomethyl-7-carbaguanosine(34) in tRNA + guanine</text>
        <dbReference type="Rhea" id="RHEA:24104"/>
        <dbReference type="Rhea" id="RHEA-COMP:10341"/>
        <dbReference type="Rhea" id="RHEA-COMP:10342"/>
        <dbReference type="ChEBI" id="CHEBI:16235"/>
        <dbReference type="ChEBI" id="CHEBI:58703"/>
        <dbReference type="ChEBI" id="CHEBI:74269"/>
        <dbReference type="ChEBI" id="CHEBI:82833"/>
        <dbReference type="EC" id="2.4.2.29"/>
    </reaction>
</comment>
<feature type="domain" description="tRNA-guanine(15) transglycosylase-like" evidence="8">
    <location>
        <begin position="12"/>
        <end position="373"/>
    </location>
</feature>
<evidence type="ECO:0000256" key="1">
    <source>
        <dbReference type="ARBA" id="ARBA00004691"/>
    </source>
</evidence>
<dbReference type="OrthoDB" id="9805417at2"/>
<feature type="region of interest" description="RNA binding; important for wobble base 34 recognition" evidence="7">
    <location>
        <begin position="276"/>
        <end position="280"/>
    </location>
</feature>
<evidence type="ECO:0000256" key="7">
    <source>
        <dbReference type="HAMAP-Rule" id="MF_00168"/>
    </source>
</evidence>
<protein>
    <recommendedName>
        <fullName evidence="7">Queuine tRNA-ribosyltransferase</fullName>
        <ecNumber evidence="7">2.4.2.29</ecNumber>
    </recommendedName>
    <alternativeName>
        <fullName evidence="7">Guanine insertion enzyme</fullName>
    </alternativeName>
    <alternativeName>
        <fullName evidence="7">tRNA-guanine transglycosylase</fullName>
    </alternativeName>
</protein>
<dbReference type="EC" id="2.4.2.29" evidence="7"/>
<dbReference type="Pfam" id="PF01702">
    <property type="entry name" value="TGT"/>
    <property type="match status" value="1"/>
</dbReference>
<dbReference type="NCBIfam" id="TIGR00430">
    <property type="entry name" value="Q_tRNA_tgt"/>
    <property type="match status" value="1"/>
</dbReference>
<dbReference type="InterPro" id="IPR002616">
    <property type="entry name" value="tRNA_ribo_trans-like"/>
</dbReference>
<evidence type="ECO:0000313" key="9">
    <source>
        <dbReference type="EMBL" id="QEE51156.1"/>
    </source>
</evidence>
<dbReference type="PANTHER" id="PTHR46499">
    <property type="entry name" value="QUEUINE TRNA-RIBOSYLTRANSFERASE"/>
    <property type="match status" value="1"/>
</dbReference>
<keyword evidence="4 7" id="KW-0819">tRNA processing</keyword>